<dbReference type="SUPFAM" id="SSF51101">
    <property type="entry name" value="Mannose-binding lectins"/>
    <property type="match status" value="1"/>
</dbReference>
<accession>A0A2B7Y2J8</accession>
<comment type="caution">
    <text evidence="3">The sequence shown here is derived from an EMBL/GenBank/DDBJ whole genome shotgun (WGS) entry which is preliminary data.</text>
</comment>
<dbReference type="Pfam" id="PF12044">
    <property type="entry name" value="Metallopep"/>
    <property type="match status" value="1"/>
</dbReference>
<dbReference type="Proteomes" id="UP000223968">
    <property type="component" value="Unassembled WGS sequence"/>
</dbReference>
<feature type="compositionally biased region" description="Polar residues" evidence="1">
    <location>
        <begin position="95"/>
        <end position="114"/>
    </location>
</feature>
<reference evidence="3 4" key="1">
    <citation type="submission" date="2017-10" db="EMBL/GenBank/DDBJ databases">
        <title>Comparative genomics in systemic dimorphic fungi from Ajellomycetaceae.</title>
        <authorList>
            <person name="Munoz J.F."/>
            <person name="Mcewen J.G."/>
            <person name="Clay O.K."/>
            <person name="Cuomo C.A."/>
        </authorList>
    </citation>
    <scope>NUCLEOTIDE SEQUENCE [LARGE SCALE GENOMIC DNA]</scope>
    <source>
        <strain evidence="3 4">UAMH5409</strain>
    </source>
</reference>
<dbReference type="EMBL" id="PDNB01000025">
    <property type="protein sequence ID" value="PGH15415.1"/>
    <property type="molecule type" value="Genomic_DNA"/>
</dbReference>
<dbReference type="PANTHER" id="PTHR21054:SF2">
    <property type="entry name" value="MIP04191P"/>
    <property type="match status" value="1"/>
</dbReference>
<feature type="domain" description="Jacalin-type lectin" evidence="2">
    <location>
        <begin position="670"/>
        <end position="774"/>
    </location>
</feature>
<evidence type="ECO:0000313" key="4">
    <source>
        <dbReference type="Proteomes" id="UP000223968"/>
    </source>
</evidence>
<dbReference type="Gene3D" id="2.100.10.30">
    <property type="entry name" value="Jacalin-like lectin domain"/>
    <property type="match status" value="1"/>
</dbReference>
<feature type="compositionally biased region" description="Low complexity" evidence="1">
    <location>
        <begin position="36"/>
        <end position="50"/>
    </location>
</feature>
<feature type="compositionally biased region" description="Low complexity" evidence="1">
    <location>
        <begin position="13"/>
        <end position="24"/>
    </location>
</feature>
<evidence type="ECO:0000256" key="1">
    <source>
        <dbReference type="SAM" id="MobiDB-lite"/>
    </source>
</evidence>
<organism evidence="3 4">
    <name type="scientific">Helicocarpus griseus UAMH5409</name>
    <dbReference type="NCBI Taxonomy" id="1447875"/>
    <lineage>
        <taxon>Eukaryota</taxon>
        <taxon>Fungi</taxon>
        <taxon>Dikarya</taxon>
        <taxon>Ascomycota</taxon>
        <taxon>Pezizomycotina</taxon>
        <taxon>Eurotiomycetes</taxon>
        <taxon>Eurotiomycetidae</taxon>
        <taxon>Onygenales</taxon>
        <taxon>Ajellomycetaceae</taxon>
        <taxon>Helicocarpus</taxon>
    </lineage>
</organism>
<feature type="compositionally biased region" description="Polar residues" evidence="1">
    <location>
        <begin position="51"/>
        <end position="74"/>
    </location>
</feature>
<keyword evidence="4" id="KW-1185">Reference proteome</keyword>
<name>A0A2B7Y2J8_9EURO</name>
<evidence type="ECO:0000313" key="3">
    <source>
        <dbReference type="EMBL" id="PGH15415.1"/>
    </source>
</evidence>
<dbReference type="InterPro" id="IPR021917">
    <property type="entry name" value="Unchr_Zn-peptidase-like"/>
</dbReference>
<dbReference type="AlphaFoldDB" id="A0A2B7Y2J8"/>
<dbReference type="Pfam" id="PF01419">
    <property type="entry name" value="Jacalin"/>
    <property type="match status" value="1"/>
</dbReference>
<dbReference type="GO" id="GO:0005737">
    <property type="term" value="C:cytoplasm"/>
    <property type="evidence" value="ECO:0007669"/>
    <property type="project" value="TreeGrafter"/>
</dbReference>
<evidence type="ECO:0000259" key="2">
    <source>
        <dbReference type="Pfam" id="PF01419"/>
    </source>
</evidence>
<protein>
    <recommendedName>
        <fullName evidence="2">Jacalin-type lectin domain-containing protein</fullName>
    </recommendedName>
</protein>
<dbReference type="InterPro" id="IPR053002">
    <property type="entry name" value="Metalloproteinase_M10B"/>
</dbReference>
<dbReference type="OrthoDB" id="74460at2759"/>
<dbReference type="InterPro" id="IPR001229">
    <property type="entry name" value="Jacalin-like_lectin_dom"/>
</dbReference>
<gene>
    <name evidence="3" type="ORF">AJ79_02391</name>
</gene>
<dbReference type="PANTHER" id="PTHR21054">
    <property type="entry name" value="ZINC METALLOPROTEINASE-RELATED"/>
    <property type="match status" value="1"/>
</dbReference>
<feature type="region of interest" description="Disordered" evidence="1">
    <location>
        <begin position="13"/>
        <end position="126"/>
    </location>
</feature>
<proteinExistence type="predicted"/>
<dbReference type="InterPro" id="IPR036404">
    <property type="entry name" value="Jacalin-like_lectin_dom_sf"/>
</dbReference>
<sequence>MPLFKDFRRRSKAIFSSAQSSSASTNGTVDARPENSSSTLDSPTPSLHSSNFHTSNNENSSQHLPTLSKLNGNGCTPEVAAPQVTPPQRPVPIGAQSSRSSGINGSPITPTNSARVPPPASPYAPRVESISENSWVHQNILLISGETGYAHKHSLDGTLTIYHPHDSFPPTTWPVFESHFKALVHLTPGPNRLRLDFTCSKLPNPLAHTSWININYLPLINAPPLQLAIVLGSDSDGHYDAVPERVSREGNDLDSAIRKFRMAAYLWQSFTGEQMYRNQFGRRCFRFEEEWQVGTLSARDTKTEQMRNEARVHIIRCNKTVEELRSLSMLEQDDASSNDSELFNVVHDAISRYFGPQRGHMQYVSALLLDTHWDKRTQTITGHTAVGSDKNGIKLALFGSYALQSYPSTLEEVVPAFSDCTRTDTNFVANYQNECGSSWEAANSGIARHLREVGRLFGCLDEESGIMGCDYAPLNRSFTVREPYSTRTKSQGLRLCLADDEAFWHRLDILRFRFHPCFRLPRDPPLTSENSIQVWPVDNDKTIIASPAGIAFIEIFVEGDEICRSYIEYLDGDTGSNAGPKQVTITESEIRHRVKTKKSKQIRLVIHSGGLSTHTVDDISELKTKCSVIKLPNGQSGYRGRKVGHSPLPGSSFEQLFLECSFIQTKLLVSVKTYHNDFVYGLEFCYEDSTSQIFGNKKAGAKCSEFVFDTRRGEILMGFCVKAGPLIDGIEIITNLSRKSGVFGNGYGKSGHRLIPPLGYSVAGVAGSVRGHIEEFSLIITR</sequence>